<keyword evidence="10" id="KW-1015">Disulfide bond</keyword>
<dbReference type="SMART" id="SM00255">
    <property type="entry name" value="TIR"/>
    <property type="match status" value="1"/>
</dbReference>
<dbReference type="PRINTS" id="PR01536">
    <property type="entry name" value="INTRLKN1R12F"/>
</dbReference>
<dbReference type="InterPro" id="IPR015621">
    <property type="entry name" value="IL-1_rcpt_fam"/>
</dbReference>
<dbReference type="InterPro" id="IPR004074">
    <property type="entry name" value="IL-1_rcpt_I/II-typ"/>
</dbReference>
<dbReference type="Proteomes" id="UP000694545">
    <property type="component" value="Unplaced"/>
</dbReference>
<feature type="domain" description="Ig-like" evidence="17">
    <location>
        <begin position="133"/>
        <end position="201"/>
    </location>
</feature>
<keyword evidence="19" id="KW-1185">Reference proteome</keyword>
<comment type="similarity">
    <text evidence="2">Belongs to the interleukin-1 receptor family.</text>
</comment>
<dbReference type="PRINTS" id="PR01537">
    <property type="entry name" value="INTRLKN1R1F"/>
</dbReference>
<evidence type="ECO:0000256" key="6">
    <source>
        <dbReference type="ARBA" id="ARBA00022801"/>
    </source>
</evidence>
<evidence type="ECO:0000313" key="18">
    <source>
        <dbReference type="Ensembl" id="ENSVKKP00000012421.1"/>
    </source>
</evidence>
<keyword evidence="3 14" id="KW-0812">Transmembrane</keyword>
<dbReference type="InterPro" id="IPR035897">
    <property type="entry name" value="Toll_tir_struct_dom_sf"/>
</dbReference>
<evidence type="ECO:0000256" key="5">
    <source>
        <dbReference type="ARBA" id="ARBA00022737"/>
    </source>
</evidence>
<dbReference type="Pfam" id="PF01582">
    <property type="entry name" value="TIR"/>
    <property type="match status" value="1"/>
</dbReference>
<dbReference type="Ensembl" id="ENSVKKT00000012721.1">
    <property type="protein sequence ID" value="ENSVKKP00000012421.1"/>
    <property type="gene ID" value="ENSVKKG00000008649.1"/>
</dbReference>
<dbReference type="FunFam" id="3.40.50.10140:FF:000002">
    <property type="entry name" value="Interleukin 1 receptor accessory protein"/>
    <property type="match status" value="1"/>
</dbReference>
<dbReference type="OMA" id="HFMGRDE"/>
<dbReference type="SMART" id="SM00409">
    <property type="entry name" value="IG"/>
    <property type="match status" value="3"/>
</dbReference>
<reference evidence="18" key="1">
    <citation type="submission" date="2025-08" db="UniProtKB">
        <authorList>
            <consortium name="Ensembl"/>
        </authorList>
    </citation>
    <scope>IDENTIFICATION</scope>
</reference>
<feature type="domain" description="TIR" evidence="16">
    <location>
        <begin position="380"/>
        <end position="527"/>
    </location>
</feature>
<dbReference type="InterPro" id="IPR036179">
    <property type="entry name" value="Ig-like_dom_sf"/>
</dbReference>
<dbReference type="InterPro" id="IPR007110">
    <property type="entry name" value="Ig-like_dom"/>
</dbReference>
<evidence type="ECO:0000256" key="8">
    <source>
        <dbReference type="ARBA" id="ARBA00023027"/>
    </source>
</evidence>
<evidence type="ECO:0000256" key="15">
    <source>
        <dbReference type="SAM" id="SignalP"/>
    </source>
</evidence>
<dbReference type="InterPro" id="IPR013783">
    <property type="entry name" value="Ig-like_fold"/>
</dbReference>
<keyword evidence="7 14" id="KW-1133">Transmembrane helix</keyword>
<evidence type="ECO:0000256" key="11">
    <source>
        <dbReference type="ARBA" id="ARBA00023170"/>
    </source>
</evidence>
<feature type="signal peptide" evidence="15">
    <location>
        <begin position="1"/>
        <end position="19"/>
    </location>
</feature>
<evidence type="ECO:0000313" key="19">
    <source>
        <dbReference type="Proteomes" id="UP000694545"/>
    </source>
</evidence>
<sequence>MYLGKSSIFLLLHLSFVSSGKSCQKRSKINLLEEEYFSVCCSTTKEDGYTAHWFREKEGKLVPIEEDSRIDLNGTYLQFWPAVLNDTGKYSCSLSNGTHNVRRYEWALRVLRRNKTSCFTKNHIENGIHGETGKSYTFSCNNMHQSEHVNITWYKDCIMIQNEMDDDLYIPQLKLEDAGKYTCVKSFIHVGKIYNSTRTIELKLKDRHDSIGARLIGRELRTLKTTVGKNETLNCTAFFPNNSFENHFLIYWLYNETHINNCQDSSASDTQCEKNETTINREDGKYVTKQLWIKSVKEENINSAYSCIFNGRKNINQTFILEKEINPDLPFHVFTTGIIMAILFPFVGVFVVVLCVVFRVDLVLLYRDITGKDDTLGDGKLYDAFVSYLKDSMPLCGDERKFALDVLPKILEEHFGYKLCIFERDICPGGAVVDDVHSFIEKSRRLIIILTKNYVSDSVMFELETGLHKALVEKKINVILIEYMPANDLDFLPKSLKLLSSSQMVKWKEKKSLPLNSSFWKKLRYAMPAKPSSTNVTATFQEQCPRIEDQHVAQSVSHPSCPH</sequence>
<evidence type="ECO:0000256" key="7">
    <source>
        <dbReference type="ARBA" id="ARBA00022989"/>
    </source>
</evidence>
<accession>A0A8D2JIA9</accession>
<dbReference type="Gene3D" id="2.60.40.10">
    <property type="entry name" value="Immunoglobulins"/>
    <property type="match status" value="3"/>
</dbReference>
<organism evidence="18 19">
    <name type="scientific">Varanus komodoensis</name>
    <name type="common">Komodo dragon</name>
    <dbReference type="NCBI Taxonomy" id="61221"/>
    <lineage>
        <taxon>Eukaryota</taxon>
        <taxon>Metazoa</taxon>
        <taxon>Chordata</taxon>
        <taxon>Craniata</taxon>
        <taxon>Vertebrata</taxon>
        <taxon>Euteleostomi</taxon>
        <taxon>Lepidosauria</taxon>
        <taxon>Squamata</taxon>
        <taxon>Bifurcata</taxon>
        <taxon>Unidentata</taxon>
        <taxon>Episquamata</taxon>
        <taxon>Toxicofera</taxon>
        <taxon>Anguimorpha</taxon>
        <taxon>Paleoanguimorpha</taxon>
        <taxon>Varanoidea</taxon>
        <taxon>Varanidae</taxon>
        <taxon>Varanus</taxon>
    </lineage>
</organism>
<feature type="chain" id="PRO_5034831947" evidence="15">
    <location>
        <begin position="20"/>
        <end position="563"/>
    </location>
</feature>
<dbReference type="SUPFAM" id="SSF48726">
    <property type="entry name" value="Immunoglobulin"/>
    <property type="match status" value="2"/>
</dbReference>
<evidence type="ECO:0000259" key="17">
    <source>
        <dbReference type="PROSITE" id="PS50835"/>
    </source>
</evidence>
<proteinExistence type="inferred from homology"/>
<name>A0A8D2JIA9_VARKO</name>
<evidence type="ECO:0000256" key="2">
    <source>
        <dbReference type="ARBA" id="ARBA00009752"/>
    </source>
</evidence>
<dbReference type="KEGG" id="vko:123022963"/>
<evidence type="ECO:0000256" key="13">
    <source>
        <dbReference type="ARBA" id="ARBA00023319"/>
    </source>
</evidence>
<dbReference type="RefSeq" id="XP_044285095.1">
    <property type="nucleotide sequence ID" value="XM_044429160.1"/>
</dbReference>
<evidence type="ECO:0000256" key="1">
    <source>
        <dbReference type="ARBA" id="ARBA00004479"/>
    </source>
</evidence>
<evidence type="ECO:0000256" key="14">
    <source>
        <dbReference type="SAM" id="Phobius"/>
    </source>
</evidence>
<evidence type="ECO:0000256" key="9">
    <source>
        <dbReference type="ARBA" id="ARBA00023136"/>
    </source>
</evidence>
<comment type="subcellular location">
    <subcellularLocation>
        <location evidence="1">Membrane</location>
        <topology evidence="1">Single-pass type I membrane protein</topology>
    </subcellularLocation>
</comment>
<dbReference type="SMART" id="SM00408">
    <property type="entry name" value="IGc2"/>
    <property type="match status" value="2"/>
</dbReference>
<dbReference type="GO" id="GO:0004908">
    <property type="term" value="F:interleukin-1 receptor activity"/>
    <property type="evidence" value="ECO:0007669"/>
    <property type="project" value="InterPro"/>
</dbReference>
<protein>
    <submittedName>
        <fullName evidence="18">Interleukin 18 receptor 1</fullName>
    </submittedName>
</protein>
<dbReference type="CTD" id="8809"/>
<evidence type="ECO:0000256" key="4">
    <source>
        <dbReference type="ARBA" id="ARBA00022729"/>
    </source>
</evidence>
<keyword evidence="6" id="KW-0378">Hydrolase</keyword>
<dbReference type="PANTHER" id="PTHR11890:SF6">
    <property type="entry name" value="INTERLEUKIN-18 RECEPTOR 1"/>
    <property type="match status" value="1"/>
</dbReference>
<dbReference type="PANTHER" id="PTHR11890">
    <property type="entry name" value="INTERLEUKIN-1 RECEPTOR FAMILY MEMBER"/>
    <property type="match status" value="1"/>
</dbReference>
<dbReference type="GO" id="GO:0016020">
    <property type="term" value="C:membrane"/>
    <property type="evidence" value="ECO:0007669"/>
    <property type="project" value="UniProtKB-SubCell"/>
</dbReference>
<keyword evidence="13" id="KW-0393">Immunoglobulin domain</keyword>
<keyword evidence="9 14" id="KW-0472">Membrane</keyword>
<dbReference type="AlphaFoldDB" id="A0A8D2JIA9"/>
<evidence type="ECO:0000259" key="16">
    <source>
        <dbReference type="PROSITE" id="PS50104"/>
    </source>
</evidence>
<dbReference type="SUPFAM" id="SSF52200">
    <property type="entry name" value="Toll/Interleukin receptor TIR domain"/>
    <property type="match status" value="1"/>
</dbReference>
<dbReference type="InterPro" id="IPR000157">
    <property type="entry name" value="TIR_dom"/>
</dbReference>
<dbReference type="GO" id="GO:0042007">
    <property type="term" value="F:interleukin-18 binding"/>
    <property type="evidence" value="ECO:0007669"/>
    <property type="project" value="TreeGrafter"/>
</dbReference>
<reference evidence="18" key="2">
    <citation type="submission" date="2025-09" db="UniProtKB">
        <authorList>
            <consortium name="Ensembl"/>
        </authorList>
    </citation>
    <scope>IDENTIFICATION</scope>
</reference>
<evidence type="ECO:0000256" key="3">
    <source>
        <dbReference type="ARBA" id="ARBA00022692"/>
    </source>
</evidence>
<feature type="transmembrane region" description="Helical" evidence="14">
    <location>
        <begin position="331"/>
        <end position="358"/>
    </location>
</feature>
<dbReference type="InterPro" id="IPR003599">
    <property type="entry name" value="Ig_sub"/>
</dbReference>
<dbReference type="GO" id="GO:0042008">
    <property type="term" value="F:interleukin-18 receptor activity"/>
    <property type="evidence" value="ECO:0007669"/>
    <property type="project" value="TreeGrafter"/>
</dbReference>
<dbReference type="OrthoDB" id="9940746at2759"/>
<dbReference type="InterPro" id="IPR003598">
    <property type="entry name" value="Ig_sub2"/>
</dbReference>
<evidence type="ECO:0000256" key="12">
    <source>
        <dbReference type="ARBA" id="ARBA00023180"/>
    </source>
</evidence>
<keyword evidence="11" id="KW-0675">Receptor</keyword>
<dbReference type="GeneID" id="123022963"/>
<dbReference type="Pfam" id="PF13895">
    <property type="entry name" value="Ig_2"/>
    <property type="match status" value="1"/>
</dbReference>
<dbReference type="GO" id="GO:0016787">
    <property type="term" value="F:hydrolase activity"/>
    <property type="evidence" value="ECO:0007669"/>
    <property type="project" value="UniProtKB-KW"/>
</dbReference>
<feature type="domain" description="Ig-like" evidence="17">
    <location>
        <begin position="40"/>
        <end position="109"/>
    </location>
</feature>
<dbReference type="PROSITE" id="PS50104">
    <property type="entry name" value="TIR"/>
    <property type="match status" value="1"/>
</dbReference>
<dbReference type="PROSITE" id="PS50835">
    <property type="entry name" value="IG_LIKE"/>
    <property type="match status" value="2"/>
</dbReference>
<dbReference type="Gene3D" id="3.40.50.10140">
    <property type="entry name" value="Toll/interleukin-1 receptor homology (TIR) domain"/>
    <property type="match status" value="1"/>
</dbReference>
<gene>
    <name evidence="18" type="primary">IL18R1</name>
</gene>
<keyword evidence="8" id="KW-0520">NAD</keyword>
<evidence type="ECO:0000256" key="10">
    <source>
        <dbReference type="ARBA" id="ARBA00023157"/>
    </source>
</evidence>
<keyword evidence="12" id="KW-0325">Glycoprotein</keyword>
<keyword evidence="5" id="KW-0677">Repeat</keyword>
<keyword evidence="4 15" id="KW-0732">Signal</keyword>
<dbReference type="GO" id="GO:0032729">
    <property type="term" value="P:positive regulation of type II interferon production"/>
    <property type="evidence" value="ECO:0007669"/>
    <property type="project" value="TreeGrafter"/>
</dbReference>